<dbReference type="Gene3D" id="3.30.470.30">
    <property type="entry name" value="DNA ligase/mRNA capping enzyme"/>
    <property type="match status" value="1"/>
</dbReference>
<evidence type="ECO:0000256" key="14">
    <source>
        <dbReference type="ARBA" id="ARBA00023239"/>
    </source>
</evidence>
<dbReference type="InterPro" id="IPR018944">
    <property type="entry name" value="DNA_pol_lambd_fingers_domain"/>
</dbReference>
<dbReference type="Gene3D" id="2.40.50.140">
    <property type="entry name" value="Nucleic acid-binding proteins"/>
    <property type="match status" value="1"/>
</dbReference>
<evidence type="ECO:0000256" key="16">
    <source>
        <dbReference type="ARBA" id="ARBA00049244"/>
    </source>
</evidence>
<dbReference type="GO" id="GO:0003887">
    <property type="term" value="F:DNA-directed DNA polymerase activity"/>
    <property type="evidence" value="ECO:0007669"/>
    <property type="project" value="UniProtKB-KW"/>
</dbReference>
<dbReference type="InterPro" id="IPR013840">
    <property type="entry name" value="DNAligase_N"/>
</dbReference>
<dbReference type="Pfam" id="PF14792">
    <property type="entry name" value="DNA_pol_B_palm"/>
    <property type="match status" value="1"/>
</dbReference>
<dbReference type="Gene3D" id="1.10.150.20">
    <property type="entry name" value="5' to 3' exonuclease, C-terminal subdomain"/>
    <property type="match status" value="1"/>
</dbReference>
<dbReference type="InterPro" id="IPR012340">
    <property type="entry name" value="NA-bd_OB-fold"/>
</dbReference>
<evidence type="ECO:0000256" key="2">
    <source>
        <dbReference type="ARBA" id="ARBA00012417"/>
    </source>
</evidence>
<evidence type="ECO:0000256" key="5">
    <source>
        <dbReference type="ARBA" id="ARBA00022598"/>
    </source>
</evidence>
<keyword evidence="11" id="KW-0239">DNA-directed DNA polymerase</keyword>
<dbReference type="InterPro" id="IPR043519">
    <property type="entry name" value="NT_sf"/>
</dbReference>
<dbReference type="InterPro" id="IPR013839">
    <property type="entry name" value="DNAligase_adenylation"/>
</dbReference>
<evidence type="ECO:0000256" key="1">
    <source>
        <dbReference type="ARBA" id="ARBA00001936"/>
    </source>
</evidence>
<organism evidence="19">
    <name type="scientific">viral metagenome</name>
    <dbReference type="NCBI Taxonomy" id="1070528"/>
    <lineage>
        <taxon>unclassified sequences</taxon>
        <taxon>metagenomes</taxon>
        <taxon>organismal metagenomes</taxon>
    </lineage>
</organism>
<evidence type="ECO:0000256" key="8">
    <source>
        <dbReference type="ARBA" id="ARBA00022695"/>
    </source>
</evidence>
<dbReference type="GO" id="GO:0016829">
    <property type="term" value="F:lyase activity"/>
    <property type="evidence" value="ECO:0007669"/>
    <property type="project" value="UniProtKB-KW"/>
</dbReference>
<keyword evidence="9" id="KW-0235">DNA replication</keyword>
<dbReference type="PANTHER" id="PTHR11276:SF28">
    <property type="entry name" value="DNA POLYMERASE LAMBDA"/>
    <property type="match status" value="1"/>
</dbReference>
<accession>A0A6C0ATW7</accession>
<dbReference type="SUPFAM" id="SSF56091">
    <property type="entry name" value="DNA ligase/mRNA capping enzyme, catalytic domain"/>
    <property type="match status" value="1"/>
</dbReference>
<dbReference type="PRINTS" id="PR00870">
    <property type="entry name" value="DNAPOLXBETA"/>
</dbReference>
<dbReference type="InterPro" id="IPR029398">
    <property type="entry name" value="PolB_thumb"/>
</dbReference>
<dbReference type="InterPro" id="IPR022312">
    <property type="entry name" value="DNA_pol_X"/>
</dbReference>
<dbReference type="Gene3D" id="3.30.460.10">
    <property type="entry name" value="Beta Polymerase, domain 2"/>
    <property type="match status" value="1"/>
</dbReference>
<dbReference type="SMART" id="SM00483">
    <property type="entry name" value="POLXc"/>
    <property type="match status" value="1"/>
</dbReference>
<dbReference type="Gene3D" id="3.40.50.10190">
    <property type="entry name" value="BRCT domain"/>
    <property type="match status" value="1"/>
</dbReference>
<dbReference type="SUPFAM" id="SSF81301">
    <property type="entry name" value="Nucleotidyltransferase"/>
    <property type="match status" value="1"/>
</dbReference>
<evidence type="ECO:0000256" key="9">
    <source>
        <dbReference type="ARBA" id="ARBA00022705"/>
    </source>
</evidence>
<keyword evidence="5" id="KW-0436">Ligase</keyword>
<dbReference type="SMART" id="SM00532">
    <property type="entry name" value="LIGANc"/>
    <property type="match status" value="1"/>
</dbReference>
<dbReference type="Pfam" id="PF03120">
    <property type="entry name" value="OB_DNA_ligase"/>
    <property type="match status" value="1"/>
</dbReference>
<dbReference type="Gene3D" id="3.30.210.10">
    <property type="entry name" value="DNA polymerase, thumb domain"/>
    <property type="match status" value="1"/>
</dbReference>
<protein>
    <recommendedName>
        <fullName evidence="4">DNA polymerase lambda</fullName>
        <ecNumber evidence="2">2.7.7.7</ecNumber>
        <ecNumber evidence="3">6.5.1.2</ecNumber>
    </recommendedName>
</protein>
<evidence type="ECO:0000313" key="19">
    <source>
        <dbReference type="EMBL" id="QHS83232.1"/>
    </source>
</evidence>
<name>A0A6C0ATW7_9ZZZZ</name>
<dbReference type="GO" id="GO:0005634">
    <property type="term" value="C:nucleus"/>
    <property type="evidence" value="ECO:0007669"/>
    <property type="project" value="TreeGrafter"/>
</dbReference>
<dbReference type="Pfam" id="PF00533">
    <property type="entry name" value="BRCT"/>
    <property type="match status" value="1"/>
</dbReference>
<evidence type="ECO:0000256" key="10">
    <source>
        <dbReference type="ARBA" id="ARBA00022763"/>
    </source>
</evidence>
<evidence type="ECO:0000256" key="4">
    <source>
        <dbReference type="ARBA" id="ARBA00016513"/>
    </source>
</evidence>
<dbReference type="InterPro" id="IPR037160">
    <property type="entry name" value="DNA_Pol_thumb_sf"/>
</dbReference>
<evidence type="ECO:0000259" key="17">
    <source>
        <dbReference type="SMART" id="SM00483"/>
    </source>
</evidence>
<dbReference type="AlphaFoldDB" id="A0A6C0ATW7"/>
<dbReference type="InterPro" id="IPR002054">
    <property type="entry name" value="DNA-dir_DNA_pol_X"/>
</dbReference>
<keyword evidence="6" id="KW-0237">DNA synthesis</keyword>
<dbReference type="InterPro" id="IPR004150">
    <property type="entry name" value="NAD_DNA_ligase_OB"/>
</dbReference>
<comment type="catalytic activity">
    <reaction evidence="15">
        <text>NAD(+) + (deoxyribonucleotide)n-3'-hydroxyl + 5'-phospho-(deoxyribonucleotide)m = (deoxyribonucleotide)n+m + AMP + beta-nicotinamide D-nucleotide.</text>
        <dbReference type="EC" id="6.5.1.2"/>
    </reaction>
</comment>
<dbReference type="Pfam" id="PF01653">
    <property type="entry name" value="DNA_ligase_aden"/>
    <property type="match status" value="1"/>
</dbReference>
<keyword evidence="13" id="KW-0234">DNA repair</keyword>
<dbReference type="SUPFAM" id="SSF52113">
    <property type="entry name" value="BRCT domain"/>
    <property type="match status" value="1"/>
</dbReference>
<evidence type="ECO:0000256" key="13">
    <source>
        <dbReference type="ARBA" id="ARBA00023204"/>
    </source>
</evidence>
<dbReference type="InterPro" id="IPR027421">
    <property type="entry name" value="DNA_pol_lamdba_lyase_dom_sf"/>
</dbReference>
<dbReference type="SUPFAM" id="SSF81585">
    <property type="entry name" value="PsbU/PolX domain-like"/>
    <property type="match status" value="1"/>
</dbReference>
<keyword evidence="8" id="KW-0548">Nucleotidyltransferase</keyword>
<dbReference type="GO" id="GO:0003677">
    <property type="term" value="F:DNA binding"/>
    <property type="evidence" value="ECO:0007669"/>
    <property type="project" value="InterPro"/>
</dbReference>
<keyword evidence="7" id="KW-0808">Transferase</keyword>
<dbReference type="SUPFAM" id="SSF47802">
    <property type="entry name" value="DNA polymerase beta, N-terminal domain-like"/>
    <property type="match status" value="1"/>
</dbReference>
<dbReference type="Pfam" id="PF14716">
    <property type="entry name" value="HHH_8"/>
    <property type="match status" value="1"/>
</dbReference>
<dbReference type="Pfam" id="PF14791">
    <property type="entry name" value="DNA_pol_B_thumb"/>
    <property type="match status" value="1"/>
</dbReference>
<keyword evidence="14" id="KW-0456">Lyase</keyword>
<dbReference type="InterPro" id="IPR001357">
    <property type="entry name" value="BRCT_dom"/>
</dbReference>
<dbReference type="InterPro" id="IPR010996">
    <property type="entry name" value="HHH_MUS81"/>
</dbReference>
<feature type="domain" description="DNA-directed DNA polymerase X" evidence="17">
    <location>
        <begin position="4"/>
        <end position="314"/>
    </location>
</feature>
<dbReference type="EMBL" id="MN738750">
    <property type="protein sequence ID" value="QHS83232.1"/>
    <property type="molecule type" value="Genomic_DNA"/>
</dbReference>
<comment type="cofactor">
    <cofactor evidence="1">
        <name>Mn(2+)</name>
        <dbReference type="ChEBI" id="CHEBI:29035"/>
    </cofactor>
</comment>
<keyword evidence="12" id="KW-0520">NAD</keyword>
<evidence type="ECO:0000256" key="12">
    <source>
        <dbReference type="ARBA" id="ARBA00023027"/>
    </source>
</evidence>
<keyword evidence="10" id="KW-0227">DNA damage</keyword>
<dbReference type="GO" id="GO:0006303">
    <property type="term" value="P:double-strand break repair via nonhomologous end joining"/>
    <property type="evidence" value="ECO:0007669"/>
    <property type="project" value="TreeGrafter"/>
</dbReference>
<evidence type="ECO:0000256" key="6">
    <source>
        <dbReference type="ARBA" id="ARBA00022634"/>
    </source>
</evidence>
<evidence type="ECO:0000259" key="18">
    <source>
        <dbReference type="SMART" id="SM00532"/>
    </source>
</evidence>
<dbReference type="GO" id="GO:0003911">
    <property type="term" value="F:DNA ligase (NAD+) activity"/>
    <property type="evidence" value="ECO:0007669"/>
    <property type="project" value="UniProtKB-EC"/>
</dbReference>
<proteinExistence type="predicted"/>
<evidence type="ECO:0000256" key="7">
    <source>
        <dbReference type="ARBA" id="ARBA00022679"/>
    </source>
</evidence>
<feature type="domain" description="NAD-dependent DNA ligase N-terminal" evidence="18">
    <location>
        <begin position="369"/>
        <end position="759"/>
    </location>
</feature>
<evidence type="ECO:0000256" key="15">
    <source>
        <dbReference type="ARBA" id="ARBA00034005"/>
    </source>
</evidence>
<evidence type="ECO:0000256" key="11">
    <source>
        <dbReference type="ARBA" id="ARBA00022932"/>
    </source>
</evidence>
<dbReference type="CDD" id="cd00141">
    <property type="entry name" value="NT_POLXc"/>
    <property type="match status" value="1"/>
</dbReference>
<dbReference type="Gene3D" id="1.10.150.110">
    <property type="entry name" value="DNA polymerase beta, N-terminal domain-like"/>
    <property type="match status" value="1"/>
</dbReference>
<dbReference type="EC" id="6.5.1.2" evidence="3"/>
<dbReference type="Pfam" id="PF10391">
    <property type="entry name" value="DNA_pol_lambd_f"/>
    <property type="match status" value="1"/>
</dbReference>
<dbReference type="PRINTS" id="PR00869">
    <property type="entry name" value="DNAPOLX"/>
</dbReference>
<dbReference type="GO" id="GO:0006260">
    <property type="term" value="P:DNA replication"/>
    <property type="evidence" value="ECO:0007669"/>
    <property type="project" value="UniProtKB-KW"/>
</dbReference>
<comment type="catalytic activity">
    <reaction evidence="16">
        <text>DNA(n) + a 2'-deoxyribonucleoside 5'-triphosphate = DNA(n+1) + diphosphate</text>
        <dbReference type="Rhea" id="RHEA:22508"/>
        <dbReference type="Rhea" id="RHEA-COMP:17339"/>
        <dbReference type="Rhea" id="RHEA-COMP:17340"/>
        <dbReference type="ChEBI" id="CHEBI:33019"/>
        <dbReference type="ChEBI" id="CHEBI:61560"/>
        <dbReference type="ChEBI" id="CHEBI:173112"/>
        <dbReference type="EC" id="2.7.7.7"/>
    </reaction>
</comment>
<dbReference type="SUPFAM" id="SSF50249">
    <property type="entry name" value="Nucleic acid-binding proteins"/>
    <property type="match status" value="1"/>
</dbReference>
<sequence>MSKDLRKEIIPVLNEFASLMKEKGDNIRSRSYEKARDTLIGLKEPITEIENFKSVKNIGEAMYKKITEFFTTGEIASLNRLRETVSNIPEPLFSNIYGIGPVKEKQLIASGVTTIQELRSRQDELLNNVQKIGLKYYEDILEKIPRTEIDGYNTLFKESFQNVTKDSNDQYEIVGSYRRGHAQSGDIDVIITSNDKTMFTRFIEQLQTTGIITEVLSQGPTKCLVVSHLNKKSKARRVDFMYTTPEEYPFAILYFTGSKEFNVVMRAHALSKGYSMNEHGITTKDKNKVNHIFRNEKDIFDFLGLVYRNPEERLGGDSIEFILSNEIIPNPSPQSKPEKLKSKKTTKVKKPTIQANIKLFRQDGIQFLQKQTEDQLVEILEKTNKAYRNKKPLISDNEYDIIRDYVEENYPTNPILHQIGAPVEKNKVTLPYFMGSMDKIKPDTNALENWKNKYKGPYVLSCKLDGVSGLFTIIDGEKKLYTRGDGKVGQDVSHLIPHIKSLPKTLDVVVRGEFIIDRNVFQDKYANDFANPRNMVSGIMNSKKVDKRIQDLDFVAYELIEPQVIPSYQMKMLSKEQFITVQHVIQKDITNEMLSSYLVDWRTNYKYETDGVIVTNDLVYPRKEGNPLHSFAFKMVLSEQIAEAKVVDVIWTISKSGYIKPKVRIEPIQLGGVTIEYATGFNGQFIESNKIGVGAMIEIIRSGDVIPYIKSVVTPANEPKMPSIPYVWNDTHVDIMVENVEDDMDVLAKRVETFFTGLKVDGLSTGNLKKIHNIGFVTIGDILKMKPNDFKKAGFVNTSEKMYKNIHDKVNNASLVDIMAFSSTFGRGLGKKKIQPIMDTYPDIIYSKKSNAEKIDMLQKINGIGKENAKAFVNNIEKFKTFLLTTSLEVEKKEKKEKKEKVLDVNHVFYDKKIVMTKVRDASIIEKVEEKGGSLVDSVNKNVWVVIVKSHEDESNKVKKAQSHNIPIMTVEEFKTKYM</sequence>
<dbReference type="InterPro" id="IPR028207">
    <property type="entry name" value="DNA_pol_B_palm_palm"/>
</dbReference>
<dbReference type="InterPro" id="IPR036420">
    <property type="entry name" value="BRCT_dom_sf"/>
</dbReference>
<dbReference type="EC" id="2.7.7.7" evidence="2"/>
<dbReference type="InterPro" id="IPR002008">
    <property type="entry name" value="DNA_pol_X_beta-like"/>
</dbReference>
<reference evidence="19" key="1">
    <citation type="journal article" date="2020" name="Nature">
        <title>Giant virus diversity and host interactions through global metagenomics.</title>
        <authorList>
            <person name="Schulz F."/>
            <person name="Roux S."/>
            <person name="Paez-Espino D."/>
            <person name="Jungbluth S."/>
            <person name="Walsh D.A."/>
            <person name="Denef V.J."/>
            <person name="McMahon K.D."/>
            <person name="Konstantinidis K.T."/>
            <person name="Eloe-Fadrosh E.A."/>
            <person name="Kyrpides N.C."/>
            <person name="Woyke T."/>
        </authorList>
    </citation>
    <scope>NUCLEOTIDE SEQUENCE</scope>
    <source>
        <strain evidence="19">GVMAG-S-ERX555943-30</strain>
    </source>
</reference>
<dbReference type="PANTHER" id="PTHR11276">
    <property type="entry name" value="DNA POLYMERASE TYPE-X FAMILY MEMBER"/>
    <property type="match status" value="1"/>
</dbReference>
<evidence type="ECO:0000256" key="3">
    <source>
        <dbReference type="ARBA" id="ARBA00012722"/>
    </source>
</evidence>